<dbReference type="InterPro" id="IPR012093">
    <property type="entry name" value="Pirin"/>
</dbReference>
<protein>
    <recommendedName>
        <fullName evidence="8">Pirin N-terminal domain-containing protein</fullName>
    </recommendedName>
</protein>
<feature type="binding site" evidence="2">
    <location>
        <position position="108"/>
    </location>
    <ligand>
        <name>Fe cation</name>
        <dbReference type="ChEBI" id="CHEBI:24875"/>
    </ligand>
</feature>
<dbReference type="EMBL" id="FOCF01000004">
    <property type="protein sequence ID" value="SEN08516.1"/>
    <property type="molecule type" value="Genomic_DNA"/>
</dbReference>
<dbReference type="GO" id="GO:0046872">
    <property type="term" value="F:metal ion binding"/>
    <property type="evidence" value="ECO:0007669"/>
    <property type="project" value="UniProtKB-KW"/>
</dbReference>
<dbReference type="InterPro" id="IPR003829">
    <property type="entry name" value="Pirin_N_dom"/>
</dbReference>
<evidence type="ECO:0000313" key="7">
    <source>
        <dbReference type="Proteomes" id="UP000199206"/>
    </source>
</evidence>
<dbReference type="STRING" id="1166340.SAMN05192583_1988"/>
<dbReference type="Gene3D" id="2.60.120.10">
    <property type="entry name" value="Jelly Rolls"/>
    <property type="match status" value="2"/>
</dbReference>
<proteinExistence type="inferred from homology"/>
<feature type="binding site" evidence="2">
    <location>
        <position position="64"/>
    </location>
    <ligand>
        <name>Fe cation</name>
        <dbReference type="ChEBI" id="CHEBI:24875"/>
    </ligand>
</feature>
<dbReference type="PIRSF" id="PIRSF006232">
    <property type="entry name" value="Pirin"/>
    <property type="match status" value="1"/>
</dbReference>
<keyword evidence="7" id="KW-1185">Reference proteome</keyword>
<sequence>MAMTSRSITAIHRAHRDDIADLVTRRPVPAPGLEQVDPFLFLNHHGPQVYRPGNNGLPFGPHPHRGFETVTFILSGTLAHHDTGGHQSVIAAGGVQWMTAGSGLIHAEVSPSEFKRDGGPLEILQLWVNLPSRLKMTPPRYTGVQADGIPAIAIGDGLGTLNLVSGEHDGQAGPIPSLTGVFMATVQLAPGAKVDLPAPAGRAVLLYVVSGRITIGAREVPEWHLATLDDGADTVSVSAAEDTVLLFGHADPIGEPVVAHGPFVMNTREEIGQAIRDYQAGLFNGTGPLLDVGT</sequence>
<evidence type="ECO:0008006" key="8">
    <source>
        <dbReference type="Google" id="ProtNLM"/>
    </source>
</evidence>
<dbReference type="RefSeq" id="WP_244501512.1">
    <property type="nucleotide sequence ID" value="NZ_FOCF01000004.1"/>
</dbReference>
<dbReference type="PANTHER" id="PTHR43594">
    <property type="entry name" value="QUERCETIN 2,3-DIOXYGENASE"/>
    <property type="match status" value="1"/>
</dbReference>
<evidence type="ECO:0000259" key="4">
    <source>
        <dbReference type="Pfam" id="PF02678"/>
    </source>
</evidence>
<feature type="binding site" evidence="2">
    <location>
        <position position="106"/>
    </location>
    <ligand>
        <name>Fe cation</name>
        <dbReference type="ChEBI" id="CHEBI:24875"/>
    </ligand>
</feature>
<dbReference type="PANTHER" id="PTHR43594:SF1">
    <property type="entry name" value="QUERCETIN 2,3-DIOXYGENASE PA2418-RELATED"/>
    <property type="match status" value="1"/>
</dbReference>
<organism evidence="6 7">
    <name type="scientific">Sphingomonas gellani</name>
    <dbReference type="NCBI Taxonomy" id="1166340"/>
    <lineage>
        <taxon>Bacteria</taxon>
        <taxon>Pseudomonadati</taxon>
        <taxon>Pseudomonadota</taxon>
        <taxon>Alphaproteobacteria</taxon>
        <taxon>Sphingomonadales</taxon>
        <taxon>Sphingomonadaceae</taxon>
        <taxon>Sphingomonas</taxon>
    </lineage>
</organism>
<dbReference type="InterPro" id="IPR014710">
    <property type="entry name" value="RmlC-like_jellyroll"/>
</dbReference>
<evidence type="ECO:0000256" key="3">
    <source>
        <dbReference type="RuleBase" id="RU003457"/>
    </source>
</evidence>
<accession>A0A1H8DMW2</accession>
<keyword evidence="2" id="KW-0479">Metal-binding</keyword>
<dbReference type="SUPFAM" id="SSF51182">
    <property type="entry name" value="RmlC-like cupins"/>
    <property type="match status" value="1"/>
</dbReference>
<keyword evidence="2" id="KW-0408">Iron</keyword>
<dbReference type="Pfam" id="PF02678">
    <property type="entry name" value="Pirin"/>
    <property type="match status" value="1"/>
</dbReference>
<comment type="cofactor">
    <cofactor evidence="2">
        <name>Fe cation</name>
        <dbReference type="ChEBI" id="CHEBI:24875"/>
    </cofactor>
    <text evidence="2">Binds 1 Fe cation per subunit.</text>
</comment>
<reference evidence="7" key="1">
    <citation type="submission" date="2016-10" db="EMBL/GenBank/DDBJ databases">
        <authorList>
            <person name="Varghese N."/>
            <person name="Submissions S."/>
        </authorList>
    </citation>
    <scope>NUCLEOTIDE SEQUENCE [LARGE SCALE GENOMIC DNA]</scope>
    <source>
        <strain evidence="7">S6-262</strain>
    </source>
</reference>
<dbReference type="InterPro" id="IPR008778">
    <property type="entry name" value="Pirin_C_dom"/>
</dbReference>
<dbReference type="Proteomes" id="UP000199206">
    <property type="component" value="Unassembled WGS sequence"/>
</dbReference>
<evidence type="ECO:0000256" key="2">
    <source>
        <dbReference type="PIRSR" id="PIRSR006232-1"/>
    </source>
</evidence>
<dbReference type="InterPro" id="IPR011051">
    <property type="entry name" value="RmlC_Cupin_sf"/>
</dbReference>
<dbReference type="CDD" id="cd02247">
    <property type="entry name" value="cupin_pirin_C"/>
    <property type="match status" value="1"/>
</dbReference>
<feature type="domain" description="Pirin N-terminal" evidence="4">
    <location>
        <begin position="26"/>
        <end position="128"/>
    </location>
</feature>
<dbReference type="AlphaFoldDB" id="A0A1H8DMW2"/>
<evidence type="ECO:0000313" key="6">
    <source>
        <dbReference type="EMBL" id="SEN08516.1"/>
    </source>
</evidence>
<feature type="domain" description="Pirin C-terminal" evidence="5">
    <location>
        <begin position="184"/>
        <end position="283"/>
    </location>
</feature>
<dbReference type="CDD" id="cd02909">
    <property type="entry name" value="cupin_pirin_N"/>
    <property type="match status" value="1"/>
</dbReference>
<comment type="similarity">
    <text evidence="1 3">Belongs to the pirin family.</text>
</comment>
<feature type="binding site" evidence="2">
    <location>
        <position position="62"/>
    </location>
    <ligand>
        <name>Fe cation</name>
        <dbReference type="ChEBI" id="CHEBI:24875"/>
    </ligand>
</feature>
<dbReference type="Pfam" id="PF05726">
    <property type="entry name" value="Pirin_C"/>
    <property type="match status" value="1"/>
</dbReference>
<dbReference type="InterPro" id="IPR053186">
    <property type="entry name" value="QDO-related"/>
</dbReference>
<evidence type="ECO:0000259" key="5">
    <source>
        <dbReference type="Pfam" id="PF05726"/>
    </source>
</evidence>
<evidence type="ECO:0000256" key="1">
    <source>
        <dbReference type="ARBA" id="ARBA00008416"/>
    </source>
</evidence>
<gene>
    <name evidence="6" type="ORF">SAMN05192583_1988</name>
</gene>
<name>A0A1H8DMW2_9SPHN</name>